<protein>
    <submittedName>
        <fullName evidence="1">Uncharacterized protein</fullName>
    </submittedName>
</protein>
<evidence type="ECO:0000313" key="2">
    <source>
        <dbReference type="Proteomes" id="UP001175271"/>
    </source>
</evidence>
<reference evidence="1" key="1">
    <citation type="submission" date="2023-06" db="EMBL/GenBank/DDBJ databases">
        <title>Genomic analysis of the entomopathogenic nematode Steinernema hermaphroditum.</title>
        <authorList>
            <person name="Schwarz E.M."/>
            <person name="Heppert J.K."/>
            <person name="Baniya A."/>
            <person name="Schwartz H.T."/>
            <person name="Tan C.-H."/>
            <person name="Antoshechkin I."/>
            <person name="Sternberg P.W."/>
            <person name="Goodrich-Blair H."/>
            <person name="Dillman A.R."/>
        </authorList>
    </citation>
    <scope>NUCLEOTIDE SEQUENCE</scope>
    <source>
        <strain evidence="1">PS9179</strain>
        <tissue evidence="1">Whole animal</tissue>
    </source>
</reference>
<accession>A0AA39HET9</accession>
<organism evidence="1 2">
    <name type="scientific">Steinernema hermaphroditum</name>
    <dbReference type="NCBI Taxonomy" id="289476"/>
    <lineage>
        <taxon>Eukaryota</taxon>
        <taxon>Metazoa</taxon>
        <taxon>Ecdysozoa</taxon>
        <taxon>Nematoda</taxon>
        <taxon>Chromadorea</taxon>
        <taxon>Rhabditida</taxon>
        <taxon>Tylenchina</taxon>
        <taxon>Panagrolaimomorpha</taxon>
        <taxon>Strongyloidoidea</taxon>
        <taxon>Steinernematidae</taxon>
        <taxon>Steinernema</taxon>
    </lineage>
</organism>
<dbReference type="AlphaFoldDB" id="A0AA39HET9"/>
<name>A0AA39HET9_9BILA</name>
<gene>
    <name evidence="1" type="ORF">QR680_016897</name>
</gene>
<proteinExistence type="predicted"/>
<sequence length="132" mass="15413">MPVDQATPFLDVPLRVYRLHEDDDNFRLVLPKLRLHRPCATTEALREKVEDVFRFVMKVYEMYYGGLASYFIWIRREGADCENLEAAETIQDRQTYIIRGGTKNVYLISALDFNQVRKPSITPVTIQEQRAG</sequence>
<keyword evidence="2" id="KW-1185">Reference proteome</keyword>
<evidence type="ECO:0000313" key="1">
    <source>
        <dbReference type="EMBL" id="KAK0403404.1"/>
    </source>
</evidence>
<dbReference type="EMBL" id="JAUCMV010000004">
    <property type="protein sequence ID" value="KAK0403404.1"/>
    <property type="molecule type" value="Genomic_DNA"/>
</dbReference>
<dbReference type="Proteomes" id="UP001175271">
    <property type="component" value="Unassembled WGS sequence"/>
</dbReference>
<comment type="caution">
    <text evidence="1">The sequence shown here is derived from an EMBL/GenBank/DDBJ whole genome shotgun (WGS) entry which is preliminary data.</text>
</comment>